<dbReference type="STRING" id="708187.A0A1Q8RQR6"/>
<sequence>MAVGSRLSERKPLYKLAAEEKSIDLGIEYTRFLHGLPDEWTNDFLWQHKERNNGAVMPKGIINTRERHGDDPTTWPDDWYDPGYALNDHLQWSVKSWNTYISATAEARKKPGDLYGSKEDFERRSSITLWAASPKSFVNRCDEDDYY</sequence>
<gene>
    <name evidence="1" type="ORF">CCHL11_03871</name>
</gene>
<organism evidence="1 2">
    <name type="scientific">Colletotrichum chlorophyti</name>
    <dbReference type="NCBI Taxonomy" id="708187"/>
    <lineage>
        <taxon>Eukaryota</taxon>
        <taxon>Fungi</taxon>
        <taxon>Dikarya</taxon>
        <taxon>Ascomycota</taxon>
        <taxon>Pezizomycotina</taxon>
        <taxon>Sordariomycetes</taxon>
        <taxon>Hypocreomycetidae</taxon>
        <taxon>Glomerellales</taxon>
        <taxon>Glomerellaceae</taxon>
        <taxon>Colletotrichum</taxon>
    </lineage>
</organism>
<reference evidence="1 2" key="1">
    <citation type="submission" date="2016-11" db="EMBL/GenBank/DDBJ databases">
        <title>Draft Genome Assembly of Colletotrichum chlorophyti a pathogen of herbaceous plants.</title>
        <authorList>
            <person name="Gan P."/>
            <person name="Narusaka M."/>
            <person name="Tsushima A."/>
            <person name="Narusaka Y."/>
            <person name="Takano Y."/>
            <person name="Shirasu K."/>
        </authorList>
    </citation>
    <scope>NUCLEOTIDE SEQUENCE [LARGE SCALE GENOMIC DNA]</scope>
    <source>
        <strain evidence="1 2">NTL11</strain>
    </source>
</reference>
<dbReference type="AlphaFoldDB" id="A0A1Q8RQR6"/>
<protein>
    <submittedName>
        <fullName evidence="1">Uncharacterized protein</fullName>
    </submittedName>
</protein>
<proteinExistence type="predicted"/>
<dbReference type="Proteomes" id="UP000186583">
    <property type="component" value="Unassembled WGS sequence"/>
</dbReference>
<evidence type="ECO:0000313" key="2">
    <source>
        <dbReference type="Proteomes" id="UP000186583"/>
    </source>
</evidence>
<name>A0A1Q8RQR6_9PEZI</name>
<comment type="caution">
    <text evidence="1">The sequence shown here is derived from an EMBL/GenBank/DDBJ whole genome shotgun (WGS) entry which is preliminary data.</text>
</comment>
<keyword evidence="2" id="KW-1185">Reference proteome</keyword>
<evidence type="ECO:0000313" key="1">
    <source>
        <dbReference type="EMBL" id="OLN86686.1"/>
    </source>
</evidence>
<dbReference type="EMBL" id="MPGH01000111">
    <property type="protein sequence ID" value="OLN86686.1"/>
    <property type="molecule type" value="Genomic_DNA"/>
</dbReference>
<accession>A0A1Q8RQR6</accession>